<feature type="region of interest" description="Disordered" evidence="6">
    <location>
        <begin position="1"/>
        <end position="36"/>
    </location>
</feature>
<dbReference type="OrthoDB" id="429143at2759"/>
<dbReference type="InterPro" id="IPR036922">
    <property type="entry name" value="Rieske_2Fe-2S_sf"/>
</dbReference>
<dbReference type="Gene3D" id="3.30.9.10">
    <property type="entry name" value="D-Amino Acid Oxidase, subunit A, domain 2"/>
    <property type="match status" value="1"/>
</dbReference>
<sequence length="680" mass="76063">MDTRDEKGDNASVASGDTSTAYTPTHTTEHDVSLHNHSSCARDSFVPRAPSEGRTYMIRHRDSGKVIGLKNGRLGLEDSSDPQISCYWNCVRNLGWFGFCETASANFLGRDGNFAFRATEKLHLPWEWFVVEAQGDKGCHLQSPHWFSLRWVGIGDDGRTLVDVTSSDQAAFWEFVQVLVTLTTSRSLLTVLRPKFVTPRASTLLAKSIPLVVPFSTNITQRAITADKEFYHSSGITDAVWIHEDPYSNSFDFQPLTSDIETDICIVGTGIVEHSEKHGKSGAKFAAESHQWAINRVGEIASELSIDCEYRQLPAYMVPQHERGSKEYEEDIQEIKENVEAANAELAMKGWDGKPDQRGGSPNFQCYTRTRIISVEEKGLEVLGLGHKYCQVHTESGNKMQCEHAIETTNVPLQKLSVIVQEAWYRTYAIAMRIPKGRVEDCLLYDTVDPYKYVRITRCDDQDDYLIIGGSDHKVGQEEARGRFDELEQWTRERFTQAKTVDYRWSGQIFEPVDYMAFIGRNQGSERIYIVTGDSGNGLTHGVLAGKLIADLVEGRPNDWEGLYSPKRVASMVKSAPEMLAHDVKANMQYKRFLESDIRDIEDLAPGCGGVLNATALKPVAIYKDENGEVTKMSAICPHMQGVVCWNPVEKSWDCPVHGSRFGAKGLCVQGPAKASLYQA</sequence>
<proteinExistence type="predicted"/>
<dbReference type="InterPro" id="IPR017941">
    <property type="entry name" value="Rieske_2Fe-2S"/>
</dbReference>
<protein>
    <recommendedName>
        <fullName evidence="7">Rieske domain-containing protein</fullName>
    </recommendedName>
</protein>
<keyword evidence="9" id="KW-1185">Reference proteome</keyword>
<name>A0A7C8MR64_9PEZI</name>
<keyword evidence="4" id="KW-0411">Iron-sulfur</keyword>
<dbReference type="GO" id="GO:0046872">
    <property type="term" value="F:metal ion binding"/>
    <property type="evidence" value="ECO:0007669"/>
    <property type="project" value="UniProtKB-KW"/>
</dbReference>
<evidence type="ECO:0000259" key="7">
    <source>
        <dbReference type="PROSITE" id="PS51296"/>
    </source>
</evidence>
<reference evidence="8 9" key="1">
    <citation type="submission" date="2019-12" db="EMBL/GenBank/DDBJ databases">
        <title>Draft genome sequence of the ascomycete Xylaria multiplex DSM 110363.</title>
        <authorList>
            <person name="Buettner E."/>
            <person name="Kellner H."/>
        </authorList>
    </citation>
    <scope>NUCLEOTIDE SEQUENCE [LARGE SCALE GENOMIC DNA]</scope>
    <source>
        <strain evidence="8 9">DSM 110363</strain>
    </source>
</reference>
<feature type="coiled-coil region" evidence="5">
    <location>
        <begin position="318"/>
        <end position="345"/>
    </location>
</feature>
<dbReference type="InterPro" id="IPR036188">
    <property type="entry name" value="FAD/NAD-bd_sf"/>
</dbReference>
<dbReference type="Pfam" id="PF01266">
    <property type="entry name" value="DAO"/>
    <property type="match status" value="1"/>
</dbReference>
<dbReference type="InParanoid" id="A0A7C8MR64"/>
<dbReference type="InterPro" id="IPR038010">
    <property type="entry name" value="YhfW_C"/>
</dbReference>
<dbReference type="EMBL" id="WUBL01000092">
    <property type="protein sequence ID" value="KAF2966307.1"/>
    <property type="molecule type" value="Genomic_DNA"/>
</dbReference>
<dbReference type="SUPFAM" id="SSF50022">
    <property type="entry name" value="ISP domain"/>
    <property type="match status" value="1"/>
</dbReference>
<dbReference type="PANTHER" id="PTHR39697">
    <property type="entry name" value="RICIN B LECTIN DOMAIN-CONTAINING PROTEIN-RELATED"/>
    <property type="match status" value="1"/>
</dbReference>
<evidence type="ECO:0000256" key="1">
    <source>
        <dbReference type="ARBA" id="ARBA00022714"/>
    </source>
</evidence>
<dbReference type="Pfam" id="PF00355">
    <property type="entry name" value="Rieske"/>
    <property type="match status" value="1"/>
</dbReference>
<feature type="compositionally biased region" description="Polar residues" evidence="6">
    <location>
        <begin position="12"/>
        <end position="26"/>
    </location>
</feature>
<evidence type="ECO:0000313" key="9">
    <source>
        <dbReference type="Proteomes" id="UP000481858"/>
    </source>
</evidence>
<dbReference type="CDD" id="cd03477">
    <property type="entry name" value="Rieske_YhfW_C"/>
    <property type="match status" value="1"/>
</dbReference>
<comment type="caution">
    <text evidence="8">The sequence shown here is derived from an EMBL/GenBank/DDBJ whole genome shotgun (WGS) entry which is preliminary data.</text>
</comment>
<evidence type="ECO:0000313" key="8">
    <source>
        <dbReference type="EMBL" id="KAF2966307.1"/>
    </source>
</evidence>
<evidence type="ECO:0000256" key="4">
    <source>
        <dbReference type="ARBA" id="ARBA00023014"/>
    </source>
</evidence>
<gene>
    <name evidence="8" type="ORF">GQX73_g7265</name>
</gene>
<evidence type="ECO:0000256" key="6">
    <source>
        <dbReference type="SAM" id="MobiDB-lite"/>
    </source>
</evidence>
<keyword evidence="3" id="KW-0408">Iron</keyword>
<keyword evidence="1" id="KW-0001">2Fe-2S</keyword>
<dbReference type="AlphaFoldDB" id="A0A7C8MR64"/>
<dbReference type="Gene3D" id="2.102.10.10">
    <property type="entry name" value="Rieske [2Fe-2S] iron-sulphur domain"/>
    <property type="match status" value="1"/>
</dbReference>
<feature type="domain" description="Rieske" evidence="7">
    <location>
        <begin position="596"/>
        <end position="680"/>
    </location>
</feature>
<dbReference type="Gene3D" id="3.50.50.60">
    <property type="entry name" value="FAD/NAD(P)-binding domain"/>
    <property type="match status" value="1"/>
</dbReference>
<evidence type="ECO:0000256" key="3">
    <source>
        <dbReference type="ARBA" id="ARBA00023004"/>
    </source>
</evidence>
<evidence type="ECO:0000256" key="2">
    <source>
        <dbReference type="ARBA" id="ARBA00022723"/>
    </source>
</evidence>
<accession>A0A7C8MR64</accession>
<evidence type="ECO:0000256" key="5">
    <source>
        <dbReference type="SAM" id="Coils"/>
    </source>
</evidence>
<dbReference type="PANTHER" id="PTHR39697:SF2">
    <property type="entry name" value="CYANOVIRIN-N DOMAIN-CONTAINING PROTEIN"/>
    <property type="match status" value="1"/>
</dbReference>
<keyword evidence="5" id="KW-0175">Coiled coil</keyword>
<organism evidence="8 9">
    <name type="scientific">Xylaria multiplex</name>
    <dbReference type="NCBI Taxonomy" id="323545"/>
    <lineage>
        <taxon>Eukaryota</taxon>
        <taxon>Fungi</taxon>
        <taxon>Dikarya</taxon>
        <taxon>Ascomycota</taxon>
        <taxon>Pezizomycotina</taxon>
        <taxon>Sordariomycetes</taxon>
        <taxon>Xylariomycetidae</taxon>
        <taxon>Xylariales</taxon>
        <taxon>Xylariaceae</taxon>
        <taxon>Xylaria</taxon>
    </lineage>
</organism>
<dbReference type="GO" id="GO:0051537">
    <property type="term" value="F:2 iron, 2 sulfur cluster binding"/>
    <property type="evidence" value="ECO:0007669"/>
    <property type="project" value="UniProtKB-KW"/>
</dbReference>
<keyword evidence="2" id="KW-0479">Metal-binding</keyword>
<dbReference type="InterPro" id="IPR006076">
    <property type="entry name" value="FAD-dep_OxRdtase"/>
</dbReference>
<dbReference type="SUPFAM" id="SSF51905">
    <property type="entry name" value="FAD/NAD(P)-binding domain"/>
    <property type="match status" value="1"/>
</dbReference>
<dbReference type="PROSITE" id="PS51296">
    <property type="entry name" value="RIESKE"/>
    <property type="match status" value="1"/>
</dbReference>
<dbReference type="Proteomes" id="UP000481858">
    <property type="component" value="Unassembled WGS sequence"/>
</dbReference>